<dbReference type="EMBL" id="FNFM01000003">
    <property type="protein sequence ID" value="SDJ92927.1"/>
    <property type="molecule type" value="Genomic_DNA"/>
</dbReference>
<accession>A0A1G8XR32</accession>
<dbReference type="RefSeq" id="WP_092626873.1">
    <property type="nucleotide sequence ID" value="NZ_FNFM01000003.1"/>
</dbReference>
<name>A0A1G8XR32_ACTMZ</name>
<organism evidence="1 2">
    <name type="scientific">Actinopolyspora mzabensis</name>
    <dbReference type="NCBI Taxonomy" id="995066"/>
    <lineage>
        <taxon>Bacteria</taxon>
        <taxon>Bacillati</taxon>
        <taxon>Actinomycetota</taxon>
        <taxon>Actinomycetes</taxon>
        <taxon>Actinopolysporales</taxon>
        <taxon>Actinopolysporaceae</taxon>
        <taxon>Actinopolyspora</taxon>
    </lineage>
</organism>
<dbReference type="AlphaFoldDB" id="A0A1G8XR32"/>
<sequence>MDSADSADSHPTTTAVLVLDPEGRGAGCPPGPWSGLAETVPLHWFPLSTVDDGLLQVRALLERQLDAGTRLQLVAASGAAGTALRAAAPHPKAVAGVLLATDETFDEPGLTKVVERNGTTVRVMRVAPGVGRKGEASLLARSEVATSLVDELRGEDVGKRAES</sequence>
<dbReference type="OrthoDB" id="5189742at2"/>
<proteinExistence type="predicted"/>
<evidence type="ECO:0008006" key="3">
    <source>
        <dbReference type="Google" id="ProtNLM"/>
    </source>
</evidence>
<evidence type="ECO:0000313" key="2">
    <source>
        <dbReference type="Proteomes" id="UP000199213"/>
    </source>
</evidence>
<dbReference type="Proteomes" id="UP000199213">
    <property type="component" value="Unassembled WGS sequence"/>
</dbReference>
<gene>
    <name evidence="1" type="ORF">SAMN04487820_10318</name>
</gene>
<evidence type="ECO:0000313" key="1">
    <source>
        <dbReference type="EMBL" id="SDJ92927.1"/>
    </source>
</evidence>
<protein>
    <recommendedName>
        <fullName evidence="3">Alpha/beta hydrolase</fullName>
    </recommendedName>
</protein>
<keyword evidence="2" id="KW-1185">Reference proteome</keyword>
<reference evidence="2" key="1">
    <citation type="submission" date="2016-10" db="EMBL/GenBank/DDBJ databases">
        <authorList>
            <person name="Varghese N."/>
            <person name="Submissions S."/>
        </authorList>
    </citation>
    <scope>NUCLEOTIDE SEQUENCE [LARGE SCALE GENOMIC DNA]</scope>
    <source>
        <strain evidence="2">DSM 45460</strain>
    </source>
</reference>